<evidence type="ECO:0000313" key="5">
    <source>
        <dbReference type="Proteomes" id="UP000242180"/>
    </source>
</evidence>
<feature type="compositionally biased region" description="Low complexity" evidence="2">
    <location>
        <begin position="1"/>
        <end position="13"/>
    </location>
</feature>
<keyword evidence="5" id="KW-1185">Reference proteome</keyword>
<comment type="similarity">
    <text evidence="1">Belongs to the STEEP1 family.</text>
</comment>
<evidence type="ECO:0000313" key="4">
    <source>
        <dbReference type="EMBL" id="ORY93911.1"/>
    </source>
</evidence>
<dbReference type="GO" id="GO:0006888">
    <property type="term" value="P:endoplasmic reticulum to Golgi vesicle-mediated transport"/>
    <property type="evidence" value="ECO:0007669"/>
    <property type="project" value="TreeGrafter"/>
</dbReference>
<feature type="domain" description="STEEP1" evidence="3">
    <location>
        <begin position="24"/>
        <end position="130"/>
    </location>
</feature>
<evidence type="ECO:0000259" key="3">
    <source>
        <dbReference type="Pfam" id="PF25809"/>
    </source>
</evidence>
<dbReference type="PANTHER" id="PTHR46355">
    <property type="entry name" value="UPF0428 PROTEIN CXORF56"/>
    <property type="match status" value="1"/>
</dbReference>
<evidence type="ECO:0000256" key="1">
    <source>
        <dbReference type="ARBA" id="ARBA00024205"/>
    </source>
</evidence>
<dbReference type="EMBL" id="MCGN01000008">
    <property type="protein sequence ID" value="ORY93911.1"/>
    <property type="molecule type" value="Genomic_DNA"/>
</dbReference>
<reference evidence="4 5" key="1">
    <citation type="submission" date="2016-07" db="EMBL/GenBank/DDBJ databases">
        <title>Pervasive Adenine N6-methylation of Active Genes in Fungi.</title>
        <authorList>
            <consortium name="DOE Joint Genome Institute"/>
            <person name="Mondo S.J."/>
            <person name="Dannebaum R.O."/>
            <person name="Kuo R.C."/>
            <person name="Labutti K."/>
            <person name="Haridas S."/>
            <person name="Kuo A."/>
            <person name="Salamov A."/>
            <person name="Ahrendt S.R."/>
            <person name="Lipzen A."/>
            <person name="Sullivan W."/>
            <person name="Andreopoulos W.B."/>
            <person name="Clum A."/>
            <person name="Lindquist E."/>
            <person name="Daum C."/>
            <person name="Ramamoorthy G.K."/>
            <person name="Gryganskyi A."/>
            <person name="Culley D."/>
            <person name="Magnuson J.K."/>
            <person name="James T.Y."/>
            <person name="O'Malley M.A."/>
            <person name="Stajich J.E."/>
            <person name="Spatafora J.W."/>
            <person name="Visel A."/>
            <person name="Grigoriev I.V."/>
        </authorList>
    </citation>
    <scope>NUCLEOTIDE SEQUENCE [LARGE SCALE GENOMIC DNA]</scope>
    <source>
        <strain evidence="4 5">NRRL 2496</strain>
    </source>
</reference>
<gene>
    <name evidence="4" type="ORF">BCR43DRAFT_526339</name>
</gene>
<dbReference type="PANTHER" id="PTHR46355:SF1">
    <property type="entry name" value="STING ER EXIT PROTEIN"/>
    <property type="match status" value="1"/>
</dbReference>
<accession>A0A1X2H636</accession>
<dbReference type="InterPro" id="IPR029704">
    <property type="entry name" value="STEEP-like"/>
</dbReference>
<proteinExistence type="inferred from homology"/>
<feature type="region of interest" description="Disordered" evidence="2">
    <location>
        <begin position="1"/>
        <end position="22"/>
    </location>
</feature>
<dbReference type="Proteomes" id="UP000242180">
    <property type="component" value="Unassembled WGS sequence"/>
</dbReference>
<dbReference type="STRING" id="13706.A0A1X2H636"/>
<evidence type="ECO:0000256" key="2">
    <source>
        <dbReference type="SAM" id="MobiDB-lite"/>
    </source>
</evidence>
<dbReference type="GO" id="GO:0005737">
    <property type="term" value="C:cytoplasm"/>
    <property type="evidence" value="ECO:0007669"/>
    <property type="project" value="GOC"/>
</dbReference>
<sequence>MPKIVSSSIVSSSDHSKNDTTAEDTRDKLHVYYCLCSEFLLVVDANLEDMPRRRTDNAIIVSNTRRTYKLSADGPEVIILSRPNGYEKQYRYFCPRCHLPIAYEMTEERKRGPYTYILDSAMTESQGNAPPNAIREVPATT</sequence>
<dbReference type="AlphaFoldDB" id="A0A1X2H636"/>
<organism evidence="4 5">
    <name type="scientific">Syncephalastrum racemosum</name>
    <name type="common">Filamentous fungus</name>
    <dbReference type="NCBI Taxonomy" id="13706"/>
    <lineage>
        <taxon>Eukaryota</taxon>
        <taxon>Fungi</taxon>
        <taxon>Fungi incertae sedis</taxon>
        <taxon>Mucoromycota</taxon>
        <taxon>Mucoromycotina</taxon>
        <taxon>Mucoromycetes</taxon>
        <taxon>Mucorales</taxon>
        <taxon>Syncephalastraceae</taxon>
        <taxon>Syncephalastrum</taxon>
    </lineage>
</organism>
<protein>
    <recommendedName>
        <fullName evidence="3">STEEP1 domain-containing protein</fullName>
    </recommendedName>
</protein>
<dbReference type="Pfam" id="PF25809">
    <property type="entry name" value="STEEP1"/>
    <property type="match status" value="1"/>
</dbReference>
<dbReference type="GO" id="GO:0090158">
    <property type="term" value="P:endoplasmic reticulum membrane organization"/>
    <property type="evidence" value="ECO:0007669"/>
    <property type="project" value="TreeGrafter"/>
</dbReference>
<dbReference type="InterPro" id="IPR057965">
    <property type="entry name" value="STEEP1_dom"/>
</dbReference>
<name>A0A1X2H636_SYNRA</name>
<dbReference type="OMA" id="CKLVVAY"/>
<comment type="caution">
    <text evidence="4">The sequence shown here is derived from an EMBL/GenBank/DDBJ whole genome shotgun (WGS) entry which is preliminary data.</text>
</comment>
<dbReference type="OrthoDB" id="418131at2759"/>
<dbReference type="InParanoid" id="A0A1X2H636"/>